<name>A0AAV5J0P0_9ROSI</name>
<keyword evidence="2" id="KW-1185">Reference proteome</keyword>
<evidence type="ECO:0000313" key="1">
    <source>
        <dbReference type="EMBL" id="GKV04471.1"/>
    </source>
</evidence>
<protein>
    <submittedName>
        <fullName evidence="1">Uncharacterized protein</fullName>
    </submittedName>
</protein>
<gene>
    <name evidence="1" type="ORF">SLEP1_g16625</name>
</gene>
<dbReference type="EMBL" id="BPVZ01000022">
    <property type="protein sequence ID" value="GKV04471.1"/>
    <property type="molecule type" value="Genomic_DNA"/>
</dbReference>
<proteinExistence type="predicted"/>
<dbReference type="Proteomes" id="UP001054252">
    <property type="component" value="Unassembled WGS sequence"/>
</dbReference>
<sequence>MIAFRGKNPSKGKESLSYGDIYISVVYIPYFSDEFLYGVVVTSFGGVQIFDSDYLYLRLT</sequence>
<dbReference type="AlphaFoldDB" id="A0AAV5J0P0"/>
<accession>A0AAV5J0P0</accession>
<evidence type="ECO:0000313" key="2">
    <source>
        <dbReference type="Proteomes" id="UP001054252"/>
    </source>
</evidence>
<reference evidence="1 2" key="1">
    <citation type="journal article" date="2021" name="Commun. Biol.">
        <title>The genome of Shorea leprosula (Dipterocarpaceae) highlights the ecological relevance of drought in aseasonal tropical rainforests.</title>
        <authorList>
            <person name="Ng K.K.S."/>
            <person name="Kobayashi M.J."/>
            <person name="Fawcett J.A."/>
            <person name="Hatakeyama M."/>
            <person name="Paape T."/>
            <person name="Ng C.H."/>
            <person name="Ang C.C."/>
            <person name="Tnah L.H."/>
            <person name="Lee C.T."/>
            <person name="Nishiyama T."/>
            <person name="Sese J."/>
            <person name="O'Brien M.J."/>
            <person name="Copetti D."/>
            <person name="Mohd Noor M.I."/>
            <person name="Ong R.C."/>
            <person name="Putra M."/>
            <person name="Sireger I.Z."/>
            <person name="Indrioko S."/>
            <person name="Kosugi Y."/>
            <person name="Izuno A."/>
            <person name="Isagi Y."/>
            <person name="Lee S.L."/>
            <person name="Shimizu K.K."/>
        </authorList>
    </citation>
    <scope>NUCLEOTIDE SEQUENCE [LARGE SCALE GENOMIC DNA]</scope>
    <source>
        <strain evidence="1">214</strain>
    </source>
</reference>
<organism evidence="1 2">
    <name type="scientific">Rubroshorea leprosula</name>
    <dbReference type="NCBI Taxonomy" id="152421"/>
    <lineage>
        <taxon>Eukaryota</taxon>
        <taxon>Viridiplantae</taxon>
        <taxon>Streptophyta</taxon>
        <taxon>Embryophyta</taxon>
        <taxon>Tracheophyta</taxon>
        <taxon>Spermatophyta</taxon>
        <taxon>Magnoliopsida</taxon>
        <taxon>eudicotyledons</taxon>
        <taxon>Gunneridae</taxon>
        <taxon>Pentapetalae</taxon>
        <taxon>rosids</taxon>
        <taxon>malvids</taxon>
        <taxon>Malvales</taxon>
        <taxon>Dipterocarpaceae</taxon>
        <taxon>Rubroshorea</taxon>
    </lineage>
</organism>
<comment type="caution">
    <text evidence="1">The sequence shown here is derived from an EMBL/GenBank/DDBJ whole genome shotgun (WGS) entry which is preliminary data.</text>
</comment>